<evidence type="ECO:0008006" key="3">
    <source>
        <dbReference type="Google" id="ProtNLM"/>
    </source>
</evidence>
<reference evidence="1 2" key="1">
    <citation type="submission" date="2016-11" db="EMBL/GenBank/DDBJ databases">
        <authorList>
            <person name="Jaros S."/>
            <person name="Januszkiewicz K."/>
            <person name="Wedrychowicz H."/>
        </authorList>
    </citation>
    <scope>NUCLEOTIDE SEQUENCE [LARGE SCALE GENOMIC DNA]</scope>
    <source>
        <strain evidence="1 2">DSM 15930</strain>
    </source>
</reference>
<protein>
    <recommendedName>
        <fullName evidence="3">DUF4358 domain-containing protein</fullName>
    </recommendedName>
</protein>
<dbReference type="RefSeq" id="WP_073286523.1">
    <property type="nucleotide sequence ID" value="NZ_FRCP01000009.1"/>
</dbReference>
<name>A0A1M7IIE4_9FIRM</name>
<dbReference type="PROSITE" id="PS51257">
    <property type="entry name" value="PROKAR_LIPOPROTEIN"/>
    <property type="match status" value="1"/>
</dbReference>
<organism evidence="1 2">
    <name type="scientific">Anaerosporobacter mobilis DSM 15930</name>
    <dbReference type="NCBI Taxonomy" id="1120996"/>
    <lineage>
        <taxon>Bacteria</taxon>
        <taxon>Bacillati</taxon>
        <taxon>Bacillota</taxon>
        <taxon>Clostridia</taxon>
        <taxon>Lachnospirales</taxon>
        <taxon>Lachnospiraceae</taxon>
        <taxon>Anaerosporobacter</taxon>
    </lineage>
</organism>
<dbReference type="InterPro" id="IPR025648">
    <property type="entry name" value="DUF4358"/>
</dbReference>
<evidence type="ECO:0000313" key="1">
    <source>
        <dbReference type="EMBL" id="SHM40445.1"/>
    </source>
</evidence>
<proteinExistence type="predicted"/>
<keyword evidence="2" id="KW-1185">Reference proteome</keyword>
<dbReference type="AlphaFoldDB" id="A0A1M7IIE4"/>
<evidence type="ECO:0000313" key="2">
    <source>
        <dbReference type="Proteomes" id="UP000184038"/>
    </source>
</evidence>
<gene>
    <name evidence="1" type="ORF">SAMN02746066_01880</name>
</gene>
<dbReference type="Pfam" id="PF14270">
    <property type="entry name" value="DUF4358"/>
    <property type="match status" value="1"/>
</dbReference>
<accession>A0A1M7IIE4</accession>
<dbReference type="Proteomes" id="UP000184038">
    <property type="component" value="Unassembled WGS sequence"/>
</dbReference>
<sequence>MKRIILLIMMAALLTGCGKKEVTNIKPDDIANRLLKEVTYGGNMDQMNDDMIAILYDVNAEDVSKQIVYCSTDATADEIAVFEATSEDAAKRVEEVVKQRVTDQKASFEGYEPKEVEKLEKAIVKRVGKVVVLSVSNDSDKANEILK</sequence>
<dbReference type="STRING" id="1120996.SAMN02746066_01880"/>
<dbReference type="EMBL" id="FRCP01000009">
    <property type="protein sequence ID" value="SHM40445.1"/>
    <property type="molecule type" value="Genomic_DNA"/>
</dbReference>
<dbReference type="OrthoDB" id="1828164at2"/>